<protein>
    <recommendedName>
        <fullName evidence="3">Lipoprotein</fullName>
    </recommendedName>
</protein>
<reference evidence="1 2" key="1">
    <citation type="submission" date="2015-11" db="EMBL/GenBank/DDBJ databases">
        <title>The genome of Candidatus Endoriftia persephone in Ridgeia piscesae and population structure of the North Eastern Pacific vestimentiferan symbionts.</title>
        <authorList>
            <person name="Perez M."/>
            <person name="Juniper K.S."/>
        </authorList>
    </citation>
    <scope>NUCLEOTIDE SEQUENCE [LARGE SCALE GENOMIC DNA]</scope>
    <source>
        <strain evidence="1">Ind10</strain>
    </source>
</reference>
<evidence type="ECO:0000313" key="1">
    <source>
        <dbReference type="EMBL" id="KRT58914.1"/>
    </source>
</evidence>
<organism evidence="1 2">
    <name type="scientific">endosymbiont of Ridgeia piscesae</name>
    <dbReference type="NCBI Taxonomy" id="54398"/>
    <lineage>
        <taxon>Bacteria</taxon>
        <taxon>Pseudomonadati</taxon>
        <taxon>Pseudomonadota</taxon>
        <taxon>Gammaproteobacteria</taxon>
        <taxon>sulfur-oxidizing symbionts</taxon>
    </lineage>
</organism>
<comment type="caution">
    <text evidence="1">The sequence shown here is derived from an EMBL/GenBank/DDBJ whole genome shotgun (WGS) entry which is preliminary data.</text>
</comment>
<accession>A0A0T5Z7L3</accession>
<dbReference type="AlphaFoldDB" id="A0A0T5Z7L3"/>
<name>A0A0T5Z7L3_9GAMM</name>
<gene>
    <name evidence="1" type="ORF">Ga0076813_14494</name>
</gene>
<dbReference type="Proteomes" id="UP000051276">
    <property type="component" value="Unassembled WGS sequence"/>
</dbReference>
<dbReference type="PROSITE" id="PS51257">
    <property type="entry name" value="PROKAR_LIPOPROTEIN"/>
    <property type="match status" value="1"/>
</dbReference>
<feature type="non-terminal residue" evidence="1">
    <location>
        <position position="285"/>
    </location>
</feature>
<dbReference type="EMBL" id="LMXI01000245">
    <property type="protein sequence ID" value="KRT58914.1"/>
    <property type="molecule type" value="Genomic_DNA"/>
</dbReference>
<dbReference type="STRING" id="54398.Ga0074115_1069"/>
<evidence type="ECO:0008006" key="3">
    <source>
        <dbReference type="Google" id="ProtNLM"/>
    </source>
</evidence>
<evidence type="ECO:0000313" key="2">
    <source>
        <dbReference type="Proteomes" id="UP000051276"/>
    </source>
</evidence>
<proteinExistence type="predicted"/>
<sequence>MRSHSPGNQNRPKFRVSVLAVAVAATLAGCELGGTDDVGSSSGTGSDSARSIGGGGVKGPLADAVVKVYQVDYSAAGFKGSLLATGSTDAAAAIQGLSLPIPLNPPYVMEFTSDANTTDITTGAAPVISTMRTVITQALLDSGEQIYATPLTTMATDLAIKNADSAAPYSGNGDGAVTQAEFLAALPVAASQVTSTLGFGVDSSIDIFDTPPLINDTTDSAEEQRATATYRTAVEALTAVVYEMEQHSTGDSNAVLSELANDLADGAIDGSVDGNPSSVIGNSAL</sequence>